<protein>
    <submittedName>
        <fullName evidence="7">RNA polymerase sigma-70 factor, ECF subfamily</fullName>
    </submittedName>
</protein>
<dbReference type="OrthoDB" id="1027298at2"/>
<feature type="domain" description="RNA polymerase sigma factor 70 region 4 type 2" evidence="6">
    <location>
        <begin position="121"/>
        <end position="173"/>
    </location>
</feature>
<dbReference type="AlphaFoldDB" id="A0A1M7J168"/>
<dbReference type="SUPFAM" id="SSF88946">
    <property type="entry name" value="Sigma2 domain of RNA polymerase sigma factors"/>
    <property type="match status" value="1"/>
</dbReference>
<feature type="domain" description="RNA polymerase sigma-70 region 2" evidence="5">
    <location>
        <begin position="29"/>
        <end position="93"/>
    </location>
</feature>
<dbReference type="InterPro" id="IPR014284">
    <property type="entry name" value="RNA_pol_sigma-70_dom"/>
</dbReference>
<sequence length="209" mass="24078">MKQTSPATIPDAVIIEKIENGEKQRFELLIRKYNQRLYRLGMSILADPADTEDAMQTAYIHAYEGLAQLETPSFFGTWLTRIMLNQCLAQKRKGNYHLPITNNNINMTTPANELLNKELSQILENAIAQLPEKYRLVFVLREIEAMSVRETSDTLSIQEVNVKVRLNRAKAMLRQNLHGYMKDSVYSFHLSKCDRIVHYVMHHLGIADA</sequence>
<proteinExistence type="inferred from homology"/>
<dbReference type="SUPFAM" id="SSF88659">
    <property type="entry name" value="Sigma3 and sigma4 domains of RNA polymerase sigma factors"/>
    <property type="match status" value="1"/>
</dbReference>
<evidence type="ECO:0000256" key="1">
    <source>
        <dbReference type="ARBA" id="ARBA00010641"/>
    </source>
</evidence>
<dbReference type="Gene3D" id="1.10.1740.10">
    <property type="match status" value="1"/>
</dbReference>
<dbReference type="GO" id="GO:0016987">
    <property type="term" value="F:sigma factor activity"/>
    <property type="evidence" value="ECO:0007669"/>
    <property type="project" value="UniProtKB-KW"/>
</dbReference>
<reference evidence="7 8" key="1">
    <citation type="submission" date="2016-11" db="EMBL/GenBank/DDBJ databases">
        <authorList>
            <person name="Jaros S."/>
            <person name="Januszkiewicz K."/>
            <person name="Wedrychowicz H."/>
        </authorList>
    </citation>
    <scope>NUCLEOTIDE SEQUENCE [LARGE SCALE GENOMIC DNA]</scope>
    <source>
        <strain evidence="7 8">DSM 27406</strain>
    </source>
</reference>
<keyword evidence="4" id="KW-0804">Transcription</keyword>
<dbReference type="EMBL" id="FRBL01000008">
    <property type="protein sequence ID" value="SHM46658.1"/>
    <property type="molecule type" value="Genomic_DNA"/>
</dbReference>
<keyword evidence="8" id="KW-1185">Reference proteome</keyword>
<dbReference type="Proteomes" id="UP000184420">
    <property type="component" value="Unassembled WGS sequence"/>
</dbReference>
<dbReference type="InterPro" id="IPR036388">
    <property type="entry name" value="WH-like_DNA-bd_sf"/>
</dbReference>
<evidence type="ECO:0000256" key="3">
    <source>
        <dbReference type="ARBA" id="ARBA00023082"/>
    </source>
</evidence>
<evidence type="ECO:0000313" key="7">
    <source>
        <dbReference type="EMBL" id="SHM46658.1"/>
    </source>
</evidence>
<accession>A0A1M7J168</accession>
<dbReference type="Gene3D" id="1.10.10.10">
    <property type="entry name" value="Winged helix-like DNA-binding domain superfamily/Winged helix DNA-binding domain"/>
    <property type="match status" value="1"/>
</dbReference>
<dbReference type="InterPro" id="IPR039425">
    <property type="entry name" value="RNA_pol_sigma-70-like"/>
</dbReference>
<dbReference type="GO" id="GO:0006352">
    <property type="term" value="P:DNA-templated transcription initiation"/>
    <property type="evidence" value="ECO:0007669"/>
    <property type="project" value="InterPro"/>
</dbReference>
<evidence type="ECO:0000259" key="5">
    <source>
        <dbReference type="Pfam" id="PF04542"/>
    </source>
</evidence>
<dbReference type="InterPro" id="IPR013249">
    <property type="entry name" value="RNA_pol_sigma70_r4_t2"/>
</dbReference>
<evidence type="ECO:0000256" key="4">
    <source>
        <dbReference type="ARBA" id="ARBA00023163"/>
    </source>
</evidence>
<dbReference type="PANTHER" id="PTHR43133">
    <property type="entry name" value="RNA POLYMERASE ECF-TYPE SIGMA FACTO"/>
    <property type="match status" value="1"/>
</dbReference>
<organism evidence="7 8">
    <name type="scientific">Chitinophaga jiangningensis</name>
    <dbReference type="NCBI Taxonomy" id="1419482"/>
    <lineage>
        <taxon>Bacteria</taxon>
        <taxon>Pseudomonadati</taxon>
        <taxon>Bacteroidota</taxon>
        <taxon>Chitinophagia</taxon>
        <taxon>Chitinophagales</taxon>
        <taxon>Chitinophagaceae</taxon>
        <taxon>Chitinophaga</taxon>
    </lineage>
</organism>
<keyword evidence="3" id="KW-0731">Sigma factor</keyword>
<evidence type="ECO:0000313" key="8">
    <source>
        <dbReference type="Proteomes" id="UP000184420"/>
    </source>
</evidence>
<dbReference type="GO" id="GO:0003677">
    <property type="term" value="F:DNA binding"/>
    <property type="evidence" value="ECO:0007669"/>
    <property type="project" value="InterPro"/>
</dbReference>
<evidence type="ECO:0000259" key="6">
    <source>
        <dbReference type="Pfam" id="PF08281"/>
    </source>
</evidence>
<evidence type="ECO:0000256" key="2">
    <source>
        <dbReference type="ARBA" id="ARBA00023015"/>
    </source>
</evidence>
<dbReference type="InterPro" id="IPR007627">
    <property type="entry name" value="RNA_pol_sigma70_r2"/>
</dbReference>
<dbReference type="Pfam" id="PF08281">
    <property type="entry name" value="Sigma70_r4_2"/>
    <property type="match status" value="1"/>
</dbReference>
<dbReference type="InterPro" id="IPR013325">
    <property type="entry name" value="RNA_pol_sigma_r2"/>
</dbReference>
<dbReference type="CDD" id="cd06171">
    <property type="entry name" value="Sigma70_r4"/>
    <property type="match status" value="1"/>
</dbReference>
<dbReference type="PANTHER" id="PTHR43133:SF51">
    <property type="entry name" value="RNA POLYMERASE SIGMA FACTOR"/>
    <property type="match status" value="1"/>
</dbReference>
<dbReference type="InterPro" id="IPR013324">
    <property type="entry name" value="RNA_pol_sigma_r3/r4-like"/>
</dbReference>
<dbReference type="RefSeq" id="WP_073085064.1">
    <property type="nucleotide sequence ID" value="NZ_FRBL01000008.1"/>
</dbReference>
<dbReference type="Pfam" id="PF04542">
    <property type="entry name" value="Sigma70_r2"/>
    <property type="match status" value="1"/>
</dbReference>
<dbReference type="NCBIfam" id="TIGR02937">
    <property type="entry name" value="sigma70-ECF"/>
    <property type="match status" value="1"/>
</dbReference>
<comment type="similarity">
    <text evidence="1">Belongs to the sigma-70 factor family. ECF subfamily.</text>
</comment>
<dbReference type="STRING" id="1419482.SAMN05444266_108177"/>
<keyword evidence="2" id="KW-0805">Transcription regulation</keyword>
<name>A0A1M7J168_9BACT</name>
<gene>
    <name evidence="7" type="ORF">SAMN05444266_108177</name>
</gene>